<dbReference type="InterPro" id="IPR037493">
    <property type="entry name" value="ExoIII-like"/>
</dbReference>
<evidence type="ECO:0000256" key="4">
    <source>
        <dbReference type="ARBA" id="ARBA00022842"/>
    </source>
</evidence>
<dbReference type="OrthoDB" id="9803914at2"/>
<feature type="active site" description="Proton donor/acceptor" evidence="5">
    <location>
        <position position="155"/>
    </location>
</feature>
<dbReference type="AlphaFoldDB" id="A0A0F3MIT1"/>
<dbReference type="GO" id="GO:0046872">
    <property type="term" value="F:metal ion binding"/>
    <property type="evidence" value="ECO:0007669"/>
    <property type="project" value="UniProtKB-KW"/>
</dbReference>
<dbReference type="InterPro" id="IPR004808">
    <property type="entry name" value="AP_endonuc_1"/>
</dbReference>
<feature type="site" description="Transition state stabilizer" evidence="7">
    <location>
        <position position="157"/>
    </location>
</feature>
<dbReference type="STRING" id="1359168.OCHUTO_0855"/>
<evidence type="ECO:0000256" key="6">
    <source>
        <dbReference type="PIRSR" id="PIRSR604808-2"/>
    </source>
</evidence>
<dbReference type="NCBIfam" id="TIGR00195">
    <property type="entry name" value="exoDNase_III"/>
    <property type="match status" value="1"/>
</dbReference>
<dbReference type="Proteomes" id="UP000033616">
    <property type="component" value="Unassembled WGS sequence"/>
</dbReference>
<dbReference type="Gene3D" id="3.60.10.10">
    <property type="entry name" value="Endonuclease/exonuclease/phosphatase"/>
    <property type="match status" value="1"/>
</dbReference>
<dbReference type="GO" id="GO:0008311">
    <property type="term" value="F:double-stranded DNA 3'-5' DNA exonuclease activity"/>
    <property type="evidence" value="ECO:0007669"/>
    <property type="project" value="UniProtKB-EC"/>
</dbReference>
<feature type="binding site" evidence="6">
    <location>
        <position position="253"/>
    </location>
    <ligand>
        <name>Mg(2+)</name>
        <dbReference type="ChEBI" id="CHEBI:18420"/>
        <label>1</label>
    </ligand>
</feature>
<dbReference type="SUPFAM" id="SSF56219">
    <property type="entry name" value="DNase I-like"/>
    <property type="match status" value="1"/>
</dbReference>
<dbReference type="PROSITE" id="PS00726">
    <property type="entry name" value="AP_NUCLEASE_F1_1"/>
    <property type="match status" value="1"/>
</dbReference>
<protein>
    <submittedName>
        <fullName evidence="9">Exodeoxyribonuclease III</fullName>
        <ecNumber evidence="9">3.1.11.2</ecNumber>
    </submittedName>
</protein>
<evidence type="ECO:0000313" key="10">
    <source>
        <dbReference type="Proteomes" id="UP000033616"/>
    </source>
</evidence>
<evidence type="ECO:0000256" key="5">
    <source>
        <dbReference type="PIRSR" id="PIRSR604808-1"/>
    </source>
</evidence>
<evidence type="ECO:0000256" key="2">
    <source>
        <dbReference type="ARBA" id="ARBA00022723"/>
    </source>
</evidence>
<feature type="binding site" evidence="6">
    <location>
        <position position="254"/>
    </location>
    <ligand>
        <name>Mg(2+)</name>
        <dbReference type="ChEBI" id="CHEBI:18420"/>
        <label>1</label>
    </ligand>
</feature>
<keyword evidence="2 6" id="KW-0479">Metal-binding</keyword>
<organism evidence="9 10">
    <name type="scientific">Orientia chuto str. Dubai</name>
    <dbReference type="NCBI Taxonomy" id="1359168"/>
    <lineage>
        <taxon>Bacteria</taxon>
        <taxon>Pseudomonadati</taxon>
        <taxon>Pseudomonadota</taxon>
        <taxon>Alphaproteobacteria</taxon>
        <taxon>Rickettsiales</taxon>
        <taxon>Rickettsiaceae</taxon>
        <taxon>Rickettsieae</taxon>
        <taxon>Orientia</taxon>
    </lineage>
</organism>
<dbReference type="PROSITE" id="PS51435">
    <property type="entry name" value="AP_NUCLEASE_F1_4"/>
    <property type="match status" value="1"/>
</dbReference>
<dbReference type="PANTHER" id="PTHR43250">
    <property type="entry name" value="EXODEOXYRIBONUCLEASE III"/>
    <property type="match status" value="1"/>
</dbReference>
<feature type="binding site" evidence="6">
    <location>
        <position position="38"/>
    </location>
    <ligand>
        <name>Mg(2+)</name>
        <dbReference type="ChEBI" id="CHEBI:18420"/>
        <label>1</label>
    </ligand>
</feature>
<dbReference type="GO" id="GO:0006281">
    <property type="term" value="P:DNA repair"/>
    <property type="evidence" value="ECO:0007669"/>
    <property type="project" value="InterPro"/>
</dbReference>
<dbReference type="PATRIC" id="fig|1359168.3.peg.581"/>
<feature type="site" description="Interaction with DNA substrate" evidence="7">
    <location>
        <position position="254"/>
    </location>
</feature>
<comment type="cofactor">
    <cofactor evidence="6">
        <name>Mg(2+)</name>
        <dbReference type="ChEBI" id="CHEBI:18420"/>
    </cofactor>
    <cofactor evidence="6">
        <name>Mn(2+)</name>
        <dbReference type="ChEBI" id="CHEBI:29035"/>
    </cofactor>
    <text evidence="6">Probably binds two magnesium or manganese ions per subunit.</text>
</comment>
<feature type="active site" evidence="5">
    <location>
        <position position="115"/>
    </location>
</feature>
<dbReference type="EC" id="3.1.11.2" evidence="9"/>
<dbReference type="GO" id="GO:0004519">
    <property type="term" value="F:endonuclease activity"/>
    <property type="evidence" value="ECO:0007669"/>
    <property type="project" value="InterPro"/>
</dbReference>
<comment type="similarity">
    <text evidence="1">Belongs to the DNA repair enzymes AP/ExoA family.</text>
</comment>
<name>A0A0F3MIT1_9RICK</name>
<dbReference type="EMBL" id="LANP01000023">
    <property type="protein sequence ID" value="KJV55387.1"/>
    <property type="molecule type" value="Genomic_DNA"/>
</dbReference>
<evidence type="ECO:0000313" key="9">
    <source>
        <dbReference type="EMBL" id="KJV55387.1"/>
    </source>
</evidence>
<feature type="active site" description="Proton acceptor" evidence="5">
    <location>
        <position position="254"/>
    </location>
</feature>
<dbReference type="Pfam" id="PF03372">
    <property type="entry name" value="Exo_endo_phos"/>
    <property type="match status" value="1"/>
</dbReference>
<evidence type="ECO:0000256" key="1">
    <source>
        <dbReference type="ARBA" id="ARBA00007092"/>
    </source>
</evidence>
<dbReference type="PANTHER" id="PTHR43250:SF2">
    <property type="entry name" value="EXODEOXYRIBONUCLEASE III"/>
    <property type="match status" value="1"/>
</dbReference>
<evidence type="ECO:0000256" key="3">
    <source>
        <dbReference type="ARBA" id="ARBA00022801"/>
    </source>
</evidence>
<feature type="domain" description="Endonuclease/exonuclease/phosphatase" evidence="8">
    <location>
        <begin position="10"/>
        <end position="246"/>
    </location>
</feature>
<dbReference type="RefSeq" id="WP_045797463.1">
    <property type="nucleotide sequence ID" value="NZ_LANP01000023.1"/>
</dbReference>
<feature type="binding site" evidence="6">
    <location>
        <position position="155"/>
    </location>
    <ligand>
        <name>Mg(2+)</name>
        <dbReference type="ChEBI" id="CHEBI:18420"/>
        <label>1</label>
    </ligand>
</feature>
<keyword evidence="10" id="KW-1185">Reference proteome</keyword>
<dbReference type="InterPro" id="IPR005135">
    <property type="entry name" value="Endo/exonuclease/phosphatase"/>
</dbReference>
<feature type="binding site" evidence="6">
    <location>
        <position position="157"/>
    </location>
    <ligand>
        <name>Mg(2+)</name>
        <dbReference type="ChEBI" id="CHEBI:18420"/>
        <label>1</label>
    </ligand>
</feature>
<reference evidence="9 10" key="1">
    <citation type="submission" date="2015-02" db="EMBL/GenBank/DDBJ databases">
        <title>Genome Sequencing of Rickettsiales.</title>
        <authorList>
            <person name="Daugherty S.C."/>
            <person name="Su Q."/>
            <person name="Abolude K."/>
            <person name="Beier-Sexton M."/>
            <person name="Carlyon J.A."/>
            <person name="Carter R."/>
            <person name="Day N.P."/>
            <person name="Dumler S.J."/>
            <person name="Dyachenko V."/>
            <person name="Godinez A."/>
            <person name="Kurtti T.J."/>
            <person name="Lichay M."/>
            <person name="Mullins K.E."/>
            <person name="Ott S."/>
            <person name="Pappas-Brown V."/>
            <person name="Paris D.H."/>
            <person name="Patel P."/>
            <person name="Richards A.L."/>
            <person name="Sadzewicz L."/>
            <person name="Sears K."/>
            <person name="Seidman D."/>
            <person name="Sengamalay N."/>
            <person name="Stenos J."/>
            <person name="Tallon L.J."/>
            <person name="Vincent G."/>
            <person name="Fraser C.M."/>
            <person name="Munderloh U."/>
            <person name="Dunning-Hotopp J.C."/>
        </authorList>
    </citation>
    <scope>NUCLEOTIDE SEQUENCE [LARGE SCALE GENOMIC DNA]</scope>
    <source>
        <strain evidence="9 10">Fuller</strain>
    </source>
</reference>
<keyword evidence="6" id="KW-0464">Manganese</keyword>
<dbReference type="InterPro" id="IPR036691">
    <property type="entry name" value="Endo/exonu/phosph_ase_sf"/>
</dbReference>
<feature type="site" description="Important for catalytic activity" evidence="7">
    <location>
        <position position="226"/>
    </location>
</feature>
<keyword evidence="3 9" id="KW-0378">Hydrolase</keyword>
<accession>A0A0F3MIT1</accession>
<dbReference type="GO" id="GO:0003677">
    <property type="term" value="F:DNA binding"/>
    <property type="evidence" value="ECO:0007669"/>
    <property type="project" value="InterPro"/>
</dbReference>
<dbReference type="InterPro" id="IPR020847">
    <property type="entry name" value="AP_endonuclease_F1_BS"/>
</dbReference>
<dbReference type="NCBIfam" id="TIGR00633">
    <property type="entry name" value="xth"/>
    <property type="match status" value="1"/>
</dbReference>
<feature type="binding site" evidence="6">
    <location>
        <position position="11"/>
    </location>
    <ligand>
        <name>Mg(2+)</name>
        <dbReference type="ChEBI" id="CHEBI:18420"/>
        <label>1</label>
    </ligand>
</feature>
<evidence type="ECO:0000259" key="8">
    <source>
        <dbReference type="Pfam" id="PF03372"/>
    </source>
</evidence>
<dbReference type="CDD" id="cd09086">
    <property type="entry name" value="ExoIII-like_AP-endo"/>
    <property type="match status" value="1"/>
</dbReference>
<gene>
    <name evidence="9" type="primary">xth</name>
    <name evidence="9" type="ORF">OCHUTO_0855</name>
</gene>
<proteinExistence type="inferred from homology"/>
<evidence type="ECO:0000256" key="7">
    <source>
        <dbReference type="PIRSR" id="PIRSR604808-3"/>
    </source>
</evidence>
<keyword evidence="4 6" id="KW-0460">Magnesium</keyword>
<sequence length="266" mass="30838">MRNQLKVSIWNVNSIRVRTSQLNEHISTEQPDIVLLQEIKCEEHNFPLHEINELDKYNFSINGQKSYNGVAILSKFPLEDIKFNFPCNPCPDQARFIEAKCLTGGVGYIRIISIYVPNGGEVDSEKYQTKLTFIDKLTEYLRNRNVGESIILGGDFNVAQYDNDVYSAANLKNTTGFTLPERQSIRRLINSNFIDIYRLIYPHKQEFTWWSYQSRAFKNNLGMRIDYILCTPTITQKATDCYINRHNTYQNSDHAPVTAVFSEKNI</sequence>
<comment type="caution">
    <text evidence="9">The sequence shown here is derived from an EMBL/GenBank/DDBJ whole genome shotgun (WGS) entry which is preliminary data.</text>
</comment>